<evidence type="ECO:0000313" key="5">
    <source>
        <dbReference type="Proteomes" id="UP001500124"/>
    </source>
</evidence>
<accession>A0ABP9JSB0</accession>
<dbReference type="InterPro" id="IPR016181">
    <property type="entry name" value="Acyl_CoA_acyltransferase"/>
</dbReference>
<name>A0ABP9JSB0_9ACTN</name>
<dbReference type="PROSITE" id="PS51186">
    <property type="entry name" value="GNAT"/>
    <property type="match status" value="1"/>
</dbReference>
<sequence length="221" mass="23787">MKGRRSTLRRPFAVPVRHDSGRMPWARPRTAPGGLTAPENQRSAVVQLRQTPHMDIVVRRAEPAEYGVVGEITARAYLRDGLLDFGEDDAYLGVLRDVAGRAAAAEVLVAVRDGGVLGAVAFVPSGGAMADIAGPGEAEIRMLAVDHAARGRGVGEALVRACVDRARATSGCARLVLSTQPTMHAAHRLYERLGFARTPDRDWKPLPDLLDLSLLTYALHL</sequence>
<comment type="caution">
    <text evidence="4">The sequence shown here is derived from an EMBL/GenBank/DDBJ whole genome shotgun (WGS) entry which is preliminary data.</text>
</comment>
<proteinExistence type="predicted"/>
<evidence type="ECO:0000259" key="3">
    <source>
        <dbReference type="PROSITE" id="PS51186"/>
    </source>
</evidence>
<evidence type="ECO:0000256" key="2">
    <source>
        <dbReference type="SAM" id="MobiDB-lite"/>
    </source>
</evidence>
<feature type="domain" description="N-acetyltransferase" evidence="3">
    <location>
        <begin position="56"/>
        <end position="213"/>
    </location>
</feature>
<reference evidence="5" key="1">
    <citation type="journal article" date="2019" name="Int. J. Syst. Evol. Microbiol.">
        <title>The Global Catalogue of Microorganisms (GCM) 10K type strain sequencing project: providing services to taxonomists for standard genome sequencing and annotation.</title>
        <authorList>
            <consortium name="The Broad Institute Genomics Platform"/>
            <consortium name="The Broad Institute Genome Sequencing Center for Infectious Disease"/>
            <person name="Wu L."/>
            <person name="Ma J."/>
        </authorList>
    </citation>
    <scope>NUCLEOTIDE SEQUENCE [LARGE SCALE GENOMIC DNA]</scope>
    <source>
        <strain evidence="5">JCM 18410</strain>
    </source>
</reference>
<dbReference type="Proteomes" id="UP001500124">
    <property type="component" value="Unassembled WGS sequence"/>
</dbReference>
<evidence type="ECO:0000256" key="1">
    <source>
        <dbReference type="ARBA" id="ARBA00022679"/>
    </source>
</evidence>
<dbReference type="InterPro" id="IPR050769">
    <property type="entry name" value="NAT_camello-type"/>
</dbReference>
<keyword evidence="1" id="KW-0808">Transferase</keyword>
<dbReference type="Pfam" id="PF00583">
    <property type="entry name" value="Acetyltransf_1"/>
    <property type="match status" value="1"/>
</dbReference>
<dbReference type="InterPro" id="IPR000182">
    <property type="entry name" value="GNAT_dom"/>
</dbReference>
<dbReference type="PANTHER" id="PTHR13947:SF37">
    <property type="entry name" value="LD18367P"/>
    <property type="match status" value="1"/>
</dbReference>
<gene>
    <name evidence="4" type="ORF">GCM10023336_03670</name>
</gene>
<keyword evidence="5" id="KW-1185">Reference proteome</keyword>
<feature type="region of interest" description="Disordered" evidence="2">
    <location>
        <begin position="19"/>
        <end position="39"/>
    </location>
</feature>
<dbReference type="CDD" id="cd04301">
    <property type="entry name" value="NAT_SF"/>
    <property type="match status" value="1"/>
</dbReference>
<dbReference type="SUPFAM" id="SSF55729">
    <property type="entry name" value="Acyl-CoA N-acyltransferases (Nat)"/>
    <property type="match status" value="1"/>
</dbReference>
<evidence type="ECO:0000313" key="4">
    <source>
        <dbReference type="EMBL" id="GAA5042677.1"/>
    </source>
</evidence>
<protein>
    <recommendedName>
        <fullName evidence="3">N-acetyltransferase domain-containing protein</fullName>
    </recommendedName>
</protein>
<organism evidence="4 5">
    <name type="scientific">Streptomyces similanensis</name>
    <dbReference type="NCBI Taxonomy" id="1274988"/>
    <lineage>
        <taxon>Bacteria</taxon>
        <taxon>Bacillati</taxon>
        <taxon>Actinomycetota</taxon>
        <taxon>Actinomycetes</taxon>
        <taxon>Kitasatosporales</taxon>
        <taxon>Streptomycetaceae</taxon>
        <taxon>Streptomyces</taxon>
    </lineage>
</organism>
<dbReference type="Gene3D" id="3.40.630.30">
    <property type="match status" value="1"/>
</dbReference>
<dbReference type="EMBL" id="BAABKC010000006">
    <property type="protein sequence ID" value="GAA5042677.1"/>
    <property type="molecule type" value="Genomic_DNA"/>
</dbReference>
<dbReference type="PANTHER" id="PTHR13947">
    <property type="entry name" value="GNAT FAMILY N-ACETYLTRANSFERASE"/>
    <property type="match status" value="1"/>
</dbReference>